<dbReference type="EMBL" id="CAJGYM010000006">
    <property type="protein sequence ID" value="CAD6187489.1"/>
    <property type="molecule type" value="Genomic_DNA"/>
</dbReference>
<proteinExistence type="predicted"/>
<dbReference type="AlphaFoldDB" id="A0A8S1GW17"/>
<protein>
    <submittedName>
        <fullName evidence="2">Uncharacterized protein</fullName>
    </submittedName>
</protein>
<evidence type="ECO:0000256" key="1">
    <source>
        <dbReference type="SAM" id="MobiDB-lite"/>
    </source>
</evidence>
<reference evidence="2" key="1">
    <citation type="submission" date="2020-10" db="EMBL/GenBank/DDBJ databases">
        <authorList>
            <person name="Kikuchi T."/>
        </authorList>
    </citation>
    <scope>NUCLEOTIDE SEQUENCE</scope>
    <source>
        <strain evidence="2">NKZ352</strain>
    </source>
</reference>
<name>A0A8S1GW17_9PELO</name>
<keyword evidence="3" id="KW-1185">Reference proteome</keyword>
<organism evidence="2 3">
    <name type="scientific">Caenorhabditis auriculariae</name>
    <dbReference type="NCBI Taxonomy" id="2777116"/>
    <lineage>
        <taxon>Eukaryota</taxon>
        <taxon>Metazoa</taxon>
        <taxon>Ecdysozoa</taxon>
        <taxon>Nematoda</taxon>
        <taxon>Chromadorea</taxon>
        <taxon>Rhabditida</taxon>
        <taxon>Rhabditina</taxon>
        <taxon>Rhabditomorpha</taxon>
        <taxon>Rhabditoidea</taxon>
        <taxon>Rhabditidae</taxon>
        <taxon>Peloderinae</taxon>
        <taxon>Caenorhabditis</taxon>
    </lineage>
</organism>
<gene>
    <name evidence="2" type="ORF">CAUJ_LOCUS3408</name>
</gene>
<comment type="caution">
    <text evidence="2">The sequence shown here is derived from an EMBL/GenBank/DDBJ whole genome shotgun (WGS) entry which is preliminary data.</text>
</comment>
<evidence type="ECO:0000313" key="3">
    <source>
        <dbReference type="Proteomes" id="UP000835052"/>
    </source>
</evidence>
<feature type="region of interest" description="Disordered" evidence="1">
    <location>
        <begin position="52"/>
        <end position="77"/>
    </location>
</feature>
<feature type="compositionally biased region" description="Polar residues" evidence="1">
    <location>
        <begin position="52"/>
        <end position="66"/>
    </location>
</feature>
<sequence>MGYSAAFGNKCHHLERISGVGGVSRTKARCIQRQRAVFGNVKSFGAFTVTETGTSEQGTPANQVQKPVQGVKASRRTEGAMVRDVTLASAPIETRSRKNRPPRALDFHGMRRDREKKRTDTMHQYKCFWSTHVIRQLVGNFMTHYSKNHSFGPAA</sequence>
<dbReference type="Proteomes" id="UP000835052">
    <property type="component" value="Unassembled WGS sequence"/>
</dbReference>
<accession>A0A8S1GW17</accession>
<evidence type="ECO:0000313" key="2">
    <source>
        <dbReference type="EMBL" id="CAD6187489.1"/>
    </source>
</evidence>